<dbReference type="EMBL" id="CAJGYM010000054">
    <property type="protein sequence ID" value="CAD6195372.1"/>
    <property type="molecule type" value="Genomic_DNA"/>
</dbReference>
<evidence type="ECO:0000313" key="4">
    <source>
        <dbReference type="Proteomes" id="UP000835052"/>
    </source>
</evidence>
<protein>
    <submittedName>
        <fullName evidence="3">Uncharacterized protein</fullName>
    </submittedName>
</protein>
<name>A0A8S1HK15_9PELO</name>
<keyword evidence="2" id="KW-0472">Membrane</keyword>
<organism evidence="3 4">
    <name type="scientific">Caenorhabditis auriculariae</name>
    <dbReference type="NCBI Taxonomy" id="2777116"/>
    <lineage>
        <taxon>Eukaryota</taxon>
        <taxon>Metazoa</taxon>
        <taxon>Ecdysozoa</taxon>
        <taxon>Nematoda</taxon>
        <taxon>Chromadorea</taxon>
        <taxon>Rhabditida</taxon>
        <taxon>Rhabditina</taxon>
        <taxon>Rhabditomorpha</taxon>
        <taxon>Rhabditoidea</taxon>
        <taxon>Rhabditidae</taxon>
        <taxon>Peloderinae</taxon>
        <taxon>Caenorhabditis</taxon>
    </lineage>
</organism>
<dbReference type="OrthoDB" id="5876932at2759"/>
<proteinExistence type="predicted"/>
<keyword evidence="4" id="KW-1185">Reference proteome</keyword>
<accession>A0A8S1HK15</accession>
<gene>
    <name evidence="3" type="ORF">CAUJ_LOCUS11291</name>
</gene>
<sequence length="221" mass="24507">MSHDDVRFPVFWRAPVTSSKPEDVVASTSLEMSEGVTAEPLPASAASEQRIHQYVNRPQGEMDMMVGFFLMNGVCICFFLLFGLCVIFSCLRRRPSFFPQRKPADLEALTPEVGPVKPTFKSIISQAMRANKESDPNPLNGDADIKKNTAVLQEDGQQAQVTLHVNSSASLPSGGRRKSSVDSQRSRRSSRCRETSFAEDSGVIIRHNLLGPLSFDDLHYM</sequence>
<evidence type="ECO:0000256" key="1">
    <source>
        <dbReference type="SAM" id="MobiDB-lite"/>
    </source>
</evidence>
<feature type="transmembrane region" description="Helical" evidence="2">
    <location>
        <begin position="66"/>
        <end position="91"/>
    </location>
</feature>
<keyword evidence="2" id="KW-0812">Transmembrane</keyword>
<dbReference type="Proteomes" id="UP000835052">
    <property type="component" value="Unassembled WGS sequence"/>
</dbReference>
<comment type="caution">
    <text evidence="3">The sequence shown here is derived from an EMBL/GenBank/DDBJ whole genome shotgun (WGS) entry which is preliminary data.</text>
</comment>
<keyword evidence="2" id="KW-1133">Transmembrane helix</keyword>
<feature type="region of interest" description="Disordered" evidence="1">
    <location>
        <begin position="165"/>
        <end position="197"/>
    </location>
</feature>
<reference evidence="3" key="1">
    <citation type="submission" date="2020-10" db="EMBL/GenBank/DDBJ databases">
        <authorList>
            <person name="Kikuchi T."/>
        </authorList>
    </citation>
    <scope>NUCLEOTIDE SEQUENCE</scope>
    <source>
        <strain evidence="3">NKZ352</strain>
    </source>
</reference>
<dbReference type="AlphaFoldDB" id="A0A8S1HK15"/>
<evidence type="ECO:0000256" key="2">
    <source>
        <dbReference type="SAM" id="Phobius"/>
    </source>
</evidence>
<evidence type="ECO:0000313" key="3">
    <source>
        <dbReference type="EMBL" id="CAD6195372.1"/>
    </source>
</evidence>